<dbReference type="PANTHER" id="PTHR43877:SF1">
    <property type="entry name" value="ACETYLTRANSFERASE"/>
    <property type="match status" value="1"/>
</dbReference>
<evidence type="ECO:0000313" key="5">
    <source>
        <dbReference type="EMBL" id="PCG15896.1"/>
    </source>
</evidence>
<evidence type="ECO:0000256" key="1">
    <source>
        <dbReference type="ARBA" id="ARBA00022679"/>
    </source>
</evidence>
<proteinExistence type="predicted"/>
<dbReference type="InterPro" id="IPR050832">
    <property type="entry name" value="Bact_Acetyltransf"/>
</dbReference>
<dbReference type="PANTHER" id="PTHR43877">
    <property type="entry name" value="AMINOALKYLPHOSPHONATE N-ACETYLTRANSFERASE-RELATED-RELATED"/>
    <property type="match status" value="1"/>
</dbReference>
<keyword evidence="6" id="KW-1185">Reference proteome</keyword>
<gene>
    <name evidence="5" type="ORF">COA07_02720</name>
</gene>
<protein>
    <submittedName>
        <fullName evidence="5">N-acetyltransferase</fullName>
    </submittedName>
</protein>
<dbReference type="CDD" id="cd04301">
    <property type="entry name" value="NAT_SF"/>
    <property type="match status" value="1"/>
</dbReference>
<feature type="domain" description="N-acetyltransferase" evidence="4">
    <location>
        <begin position="40"/>
        <end position="202"/>
    </location>
</feature>
<sequence length="202" mass="21909">MLHHRAQHRRSKPSSRSDLTAAPGSRTLRPQPGAAPVGHYRIRRFRADDRLAMQTFANALPEHDLLFLGRDLRQPRVIAAWLTAIEDGWIDGLVALEDDVLVGTAALVRDPLGWSAHVGEIRLLVAADRRGAGLGRDLLEGVMRVATNRGLAKLTAAMTADQSGAIALFAALGFETEAQLRAHVRDGSGRAHDLVLLARTLS</sequence>
<dbReference type="AlphaFoldDB" id="A0A2A4ICJ3"/>
<dbReference type="GO" id="GO:0016747">
    <property type="term" value="F:acyltransferase activity, transferring groups other than amino-acyl groups"/>
    <property type="evidence" value="ECO:0007669"/>
    <property type="project" value="InterPro"/>
</dbReference>
<feature type="region of interest" description="Disordered" evidence="3">
    <location>
        <begin position="1"/>
        <end position="35"/>
    </location>
</feature>
<evidence type="ECO:0000313" key="6">
    <source>
        <dbReference type="Proteomes" id="UP000218323"/>
    </source>
</evidence>
<name>A0A2A4ICJ3_9SPHN</name>
<dbReference type="EMBL" id="NWVC01000001">
    <property type="protein sequence ID" value="PCG15896.1"/>
    <property type="molecule type" value="Genomic_DNA"/>
</dbReference>
<organism evidence="5 6">
    <name type="scientific">Sphingomonas adhaesiva</name>
    <dbReference type="NCBI Taxonomy" id="28212"/>
    <lineage>
        <taxon>Bacteria</taxon>
        <taxon>Pseudomonadati</taxon>
        <taxon>Pseudomonadota</taxon>
        <taxon>Alphaproteobacteria</taxon>
        <taxon>Sphingomonadales</taxon>
        <taxon>Sphingomonadaceae</taxon>
        <taxon>Sphingomonas</taxon>
    </lineage>
</organism>
<evidence type="ECO:0000259" key="4">
    <source>
        <dbReference type="PROSITE" id="PS51186"/>
    </source>
</evidence>
<dbReference type="Pfam" id="PF00583">
    <property type="entry name" value="Acetyltransf_1"/>
    <property type="match status" value="1"/>
</dbReference>
<comment type="caution">
    <text evidence="5">The sequence shown here is derived from an EMBL/GenBank/DDBJ whole genome shotgun (WGS) entry which is preliminary data.</text>
</comment>
<dbReference type="SUPFAM" id="SSF55729">
    <property type="entry name" value="Acyl-CoA N-acyltransferases (Nat)"/>
    <property type="match status" value="1"/>
</dbReference>
<reference evidence="5 6" key="1">
    <citation type="submission" date="2017-09" db="EMBL/GenBank/DDBJ databases">
        <title>Sphingomonas adhaesiva DSM 7418, whole genome shotgun sequence.</title>
        <authorList>
            <person name="Feng G."/>
            <person name="Zhu H."/>
        </authorList>
    </citation>
    <scope>NUCLEOTIDE SEQUENCE [LARGE SCALE GENOMIC DNA]</scope>
    <source>
        <strain evidence="5 6">DSM 7418</strain>
    </source>
</reference>
<dbReference type="InterPro" id="IPR016181">
    <property type="entry name" value="Acyl_CoA_acyltransferase"/>
</dbReference>
<dbReference type="Proteomes" id="UP000218323">
    <property type="component" value="Unassembled WGS sequence"/>
</dbReference>
<accession>A0A2A4ICJ3</accession>
<feature type="compositionally biased region" description="Basic residues" evidence="3">
    <location>
        <begin position="1"/>
        <end position="13"/>
    </location>
</feature>
<keyword evidence="2" id="KW-0012">Acyltransferase</keyword>
<evidence type="ECO:0000256" key="2">
    <source>
        <dbReference type="ARBA" id="ARBA00023315"/>
    </source>
</evidence>
<dbReference type="PROSITE" id="PS51186">
    <property type="entry name" value="GNAT"/>
    <property type="match status" value="1"/>
</dbReference>
<keyword evidence="1 5" id="KW-0808">Transferase</keyword>
<dbReference type="Gene3D" id="3.40.630.30">
    <property type="match status" value="1"/>
</dbReference>
<evidence type="ECO:0000256" key="3">
    <source>
        <dbReference type="SAM" id="MobiDB-lite"/>
    </source>
</evidence>
<dbReference type="InterPro" id="IPR000182">
    <property type="entry name" value="GNAT_dom"/>
</dbReference>